<name>A0A1I7XBR6_HETBA</name>
<dbReference type="WBParaSite" id="Hba_15123">
    <property type="protein sequence ID" value="Hba_15123"/>
    <property type="gene ID" value="Hba_15123"/>
</dbReference>
<feature type="compositionally biased region" description="Basic and acidic residues" evidence="1">
    <location>
        <begin position="22"/>
        <end position="32"/>
    </location>
</feature>
<evidence type="ECO:0000256" key="1">
    <source>
        <dbReference type="SAM" id="MobiDB-lite"/>
    </source>
</evidence>
<dbReference type="Proteomes" id="UP000095283">
    <property type="component" value="Unplaced"/>
</dbReference>
<reference evidence="3" key="1">
    <citation type="submission" date="2016-11" db="UniProtKB">
        <authorList>
            <consortium name="WormBaseParasite"/>
        </authorList>
    </citation>
    <scope>IDENTIFICATION</scope>
</reference>
<feature type="region of interest" description="Disordered" evidence="1">
    <location>
        <begin position="20"/>
        <end position="45"/>
    </location>
</feature>
<accession>A0A1I7XBR6</accession>
<protein>
    <submittedName>
        <fullName evidence="3">Uncharacterized protein</fullName>
    </submittedName>
</protein>
<proteinExistence type="predicted"/>
<keyword evidence="2" id="KW-1185">Reference proteome</keyword>
<evidence type="ECO:0000313" key="3">
    <source>
        <dbReference type="WBParaSite" id="Hba_15123"/>
    </source>
</evidence>
<dbReference type="AlphaFoldDB" id="A0A1I7XBR6"/>
<sequence>MVKPTTNSYFGGQLLHSYPTDEFGKRNEKDMENAPSCRDGTDPARLSPFRITYTTRPTQVFFSSEKREY</sequence>
<evidence type="ECO:0000313" key="2">
    <source>
        <dbReference type="Proteomes" id="UP000095283"/>
    </source>
</evidence>
<organism evidence="2 3">
    <name type="scientific">Heterorhabditis bacteriophora</name>
    <name type="common">Entomopathogenic nematode worm</name>
    <dbReference type="NCBI Taxonomy" id="37862"/>
    <lineage>
        <taxon>Eukaryota</taxon>
        <taxon>Metazoa</taxon>
        <taxon>Ecdysozoa</taxon>
        <taxon>Nematoda</taxon>
        <taxon>Chromadorea</taxon>
        <taxon>Rhabditida</taxon>
        <taxon>Rhabditina</taxon>
        <taxon>Rhabditomorpha</taxon>
        <taxon>Strongyloidea</taxon>
        <taxon>Heterorhabditidae</taxon>
        <taxon>Heterorhabditis</taxon>
    </lineage>
</organism>